<dbReference type="InterPro" id="IPR001881">
    <property type="entry name" value="EGF-like_Ca-bd_dom"/>
</dbReference>
<keyword evidence="6 19" id="KW-0732">Signal</keyword>
<organism evidence="22 23">
    <name type="scientific">Artemisia annua</name>
    <name type="common">Sweet wormwood</name>
    <dbReference type="NCBI Taxonomy" id="35608"/>
    <lineage>
        <taxon>Eukaryota</taxon>
        <taxon>Viridiplantae</taxon>
        <taxon>Streptophyta</taxon>
        <taxon>Embryophyta</taxon>
        <taxon>Tracheophyta</taxon>
        <taxon>Spermatophyta</taxon>
        <taxon>Magnoliopsida</taxon>
        <taxon>eudicotyledons</taxon>
        <taxon>Gunneridae</taxon>
        <taxon>Pentapetalae</taxon>
        <taxon>asterids</taxon>
        <taxon>campanulids</taxon>
        <taxon>Asterales</taxon>
        <taxon>Asteraceae</taxon>
        <taxon>Asteroideae</taxon>
        <taxon>Anthemideae</taxon>
        <taxon>Artemisiinae</taxon>
        <taxon>Artemisia</taxon>
    </lineage>
</organism>
<dbReference type="GO" id="GO:0005524">
    <property type="term" value="F:ATP binding"/>
    <property type="evidence" value="ECO:0007669"/>
    <property type="project" value="UniProtKB-UniRule"/>
</dbReference>
<dbReference type="InterPro" id="IPR018097">
    <property type="entry name" value="EGF_Ca-bd_CS"/>
</dbReference>
<feature type="chain" id="PRO_5015550663" evidence="19">
    <location>
        <begin position="21"/>
        <end position="739"/>
    </location>
</feature>
<dbReference type="GO" id="GO:0005509">
    <property type="term" value="F:calcium ion binding"/>
    <property type="evidence" value="ECO:0007669"/>
    <property type="project" value="InterPro"/>
</dbReference>
<dbReference type="SMART" id="SM00220">
    <property type="entry name" value="S_TKc"/>
    <property type="match status" value="1"/>
</dbReference>
<dbReference type="FunFam" id="1.10.510.10:FF:000084">
    <property type="entry name" value="Wall-associated receptor kinase 2"/>
    <property type="match status" value="1"/>
</dbReference>
<dbReference type="STRING" id="35608.A0A2U1MB73"/>
<keyword evidence="7 17" id="KW-0547">Nucleotide-binding</keyword>
<dbReference type="InterPro" id="IPR008271">
    <property type="entry name" value="Ser/Thr_kinase_AS"/>
</dbReference>
<dbReference type="PANTHER" id="PTHR27005:SF468">
    <property type="entry name" value="OS01G0310500 PROTEIN"/>
    <property type="match status" value="1"/>
</dbReference>
<dbReference type="FunFam" id="3.30.200.20:FF:000043">
    <property type="entry name" value="Wall-associated receptor kinase 2"/>
    <property type="match status" value="1"/>
</dbReference>
<evidence type="ECO:0000256" key="13">
    <source>
        <dbReference type="ARBA" id="ARBA00023180"/>
    </source>
</evidence>
<dbReference type="Pfam" id="PF00069">
    <property type="entry name" value="Pkinase"/>
    <property type="match status" value="1"/>
</dbReference>
<keyword evidence="9 17" id="KW-0067">ATP-binding</keyword>
<evidence type="ECO:0000313" key="23">
    <source>
        <dbReference type="Proteomes" id="UP000245207"/>
    </source>
</evidence>
<dbReference type="Gene3D" id="2.90.20.10">
    <property type="entry name" value="Plasmodium vivax P25 domain"/>
    <property type="match status" value="1"/>
</dbReference>
<evidence type="ECO:0000259" key="21">
    <source>
        <dbReference type="PROSITE" id="PS50026"/>
    </source>
</evidence>
<feature type="domain" description="EGF-like" evidence="21">
    <location>
        <begin position="282"/>
        <end position="315"/>
    </location>
</feature>
<dbReference type="CDD" id="cd14066">
    <property type="entry name" value="STKc_IRAK"/>
    <property type="match status" value="1"/>
</dbReference>
<evidence type="ECO:0000256" key="15">
    <source>
        <dbReference type="ARBA" id="ARBA00047951"/>
    </source>
</evidence>
<dbReference type="Pfam" id="PF07645">
    <property type="entry name" value="EGF_CA"/>
    <property type="match status" value="1"/>
</dbReference>
<proteinExistence type="predicted"/>
<dbReference type="PROSITE" id="PS01187">
    <property type="entry name" value="EGF_CA"/>
    <property type="match status" value="1"/>
</dbReference>
<dbReference type="CDD" id="cd00054">
    <property type="entry name" value="EGF_CA"/>
    <property type="match status" value="1"/>
</dbReference>
<reference evidence="22 23" key="1">
    <citation type="journal article" date="2018" name="Mol. Plant">
        <title>The genome of Artemisia annua provides insight into the evolution of Asteraceae family and artemisinin biosynthesis.</title>
        <authorList>
            <person name="Shen Q."/>
            <person name="Zhang L."/>
            <person name="Liao Z."/>
            <person name="Wang S."/>
            <person name="Yan T."/>
            <person name="Shi P."/>
            <person name="Liu M."/>
            <person name="Fu X."/>
            <person name="Pan Q."/>
            <person name="Wang Y."/>
            <person name="Lv Z."/>
            <person name="Lu X."/>
            <person name="Zhang F."/>
            <person name="Jiang W."/>
            <person name="Ma Y."/>
            <person name="Chen M."/>
            <person name="Hao X."/>
            <person name="Li L."/>
            <person name="Tang Y."/>
            <person name="Lv G."/>
            <person name="Zhou Y."/>
            <person name="Sun X."/>
            <person name="Brodelius P.E."/>
            <person name="Rose J.K.C."/>
            <person name="Tang K."/>
        </authorList>
    </citation>
    <scope>NUCLEOTIDE SEQUENCE [LARGE SCALE GENOMIC DNA]</scope>
    <source>
        <strain evidence="23">cv. Huhao1</strain>
        <tissue evidence="22">Leaf</tissue>
    </source>
</reference>
<evidence type="ECO:0000256" key="12">
    <source>
        <dbReference type="ARBA" id="ARBA00023157"/>
    </source>
</evidence>
<dbReference type="EMBL" id="PKPP01005877">
    <property type="protein sequence ID" value="PWA58505.1"/>
    <property type="molecule type" value="Genomic_DNA"/>
</dbReference>
<evidence type="ECO:0000256" key="8">
    <source>
        <dbReference type="ARBA" id="ARBA00022777"/>
    </source>
</evidence>
<evidence type="ECO:0000256" key="9">
    <source>
        <dbReference type="ARBA" id="ARBA00022840"/>
    </source>
</evidence>
<comment type="caution">
    <text evidence="22">The sequence shown here is derived from an EMBL/GenBank/DDBJ whole genome shotgun (WGS) entry which is preliminary data.</text>
</comment>
<evidence type="ECO:0000256" key="10">
    <source>
        <dbReference type="ARBA" id="ARBA00022989"/>
    </source>
</evidence>
<dbReference type="InterPro" id="IPR017441">
    <property type="entry name" value="Protein_kinase_ATP_BS"/>
</dbReference>
<dbReference type="SUPFAM" id="SSF56112">
    <property type="entry name" value="Protein kinase-like (PK-like)"/>
    <property type="match status" value="1"/>
</dbReference>
<comment type="catalytic activity">
    <reaction evidence="14">
        <text>L-seryl-[protein] + ATP = O-phospho-L-seryl-[protein] + ADP + H(+)</text>
        <dbReference type="Rhea" id="RHEA:17989"/>
        <dbReference type="Rhea" id="RHEA-COMP:9863"/>
        <dbReference type="Rhea" id="RHEA-COMP:11604"/>
        <dbReference type="ChEBI" id="CHEBI:15378"/>
        <dbReference type="ChEBI" id="CHEBI:29999"/>
        <dbReference type="ChEBI" id="CHEBI:30616"/>
        <dbReference type="ChEBI" id="CHEBI:83421"/>
        <dbReference type="ChEBI" id="CHEBI:456216"/>
    </reaction>
</comment>
<dbReference type="SMART" id="SM00179">
    <property type="entry name" value="EGF_CA"/>
    <property type="match status" value="1"/>
</dbReference>
<keyword evidence="12" id="KW-1015">Disulfide bond</keyword>
<dbReference type="SMART" id="SM00181">
    <property type="entry name" value="EGF"/>
    <property type="match status" value="2"/>
</dbReference>
<keyword evidence="10 18" id="KW-1133">Transmembrane helix</keyword>
<gene>
    <name evidence="22" type="ORF">CTI12_AA397320</name>
</gene>
<comment type="subcellular location">
    <subcellularLocation>
        <location evidence="1">Membrane</location>
        <topology evidence="1">Single-pass type I membrane protein</topology>
    </subcellularLocation>
</comment>
<feature type="signal peptide" evidence="19">
    <location>
        <begin position="1"/>
        <end position="20"/>
    </location>
</feature>
<evidence type="ECO:0000256" key="18">
    <source>
        <dbReference type="SAM" id="Phobius"/>
    </source>
</evidence>
<dbReference type="InterPro" id="IPR045274">
    <property type="entry name" value="WAK-like"/>
</dbReference>
<feature type="binding site" evidence="17">
    <location>
        <position position="434"/>
    </location>
    <ligand>
        <name>ATP</name>
        <dbReference type="ChEBI" id="CHEBI:30616"/>
    </ligand>
</feature>
<dbReference type="PROSITE" id="PS00108">
    <property type="entry name" value="PROTEIN_KINASE_ST"/>
    <property type="match status" value="1"/>
</dbReference>
<keyword evidence="3 16" id="KW-0245">EGF-like domain</keyword>
<evidence type="ECO:0000256" key="19">
    <source>
        <dbReference type="SAM" id="SignalP"/>
    </source>
</evidence>
<dbReference type="OrthoDB" id="4062651at2759"/>
<dbReference type="GO" id="GO:0005886">
    <property type="term" value="C:plasma membrane"/>
    <property type="evidence" value="ECO:0007669"/>
    <property type="project" value="TreeGrafter"/>
</dbReference>
<keyword evidence="13" id="KW-0325">Glycoprotein</keyword>
<dbReference type="Gene3D" id="3.30.200.20">
    <property type="entry name" value="Phosphorylase Kinase, domain 1"/>
    <property type="match status" value="1"/>
</dbReference>
<dbReference type="InterPro" id="IPR000719">
    <property type="entry name" value="Prot_kinase_dom"/>
</dbReference>
<feature type="domain" description="Protein kinase" evidence="20">
    <location>
        <begin position="405"/>
        <end position="691"/>
    </location>
</feature>
<dbReference type="PROSITE" id="PS50011">
    <property type="entry name" value="PROTEIN_KINASE_DOM"/>
    <property type="match status" value="1"/>
</dbReference>
<keyword evidence="2" id="KW-0723">Serine/threonine-protein kinase</keyword>
<sequence>MHIQLLLAILAIATIGAASAQEGQACLSSCGNVAITFPFGSGEGCYHSPDFLVTCNQSSGEPFFRESNIVISNMSTSKSEMEVMAPVARDCYNSSGRVRRNRISLTLSDFRISAKNKFVAIGCDTQAYFSARRGINGSSYDTGCISRCGRDSLITNGSCSGIGCCEVAVPQEMRYFTIRLSSYNNHTDITELNPCSYGFFVEEGKFNFSTTNLRDFESIRKMPMLLDWAIGNSTCDIAREDADSFLCKGNSECDPDYSGPGYRCRCQEGYEGNPYVANNCTNINECERGTHDCEDECVDTQGSYECSCQKGYSGDGRKQGTGCTPDQSKLIKIVVGTSAGAILLLISVIWLYLGLKKRKLILLREKFFKQNGGLMLQQQISGDGGSHDRAKVFTIEELKRATNNYDESRIIGKGGYGTVYKGVLSDNRIVAIKKAKLADQNQSQIEQFINEVVILSQINHRNVVKVIGCCLETEVPLLVYEFIPNGTLSDHIHAKGNSSSFTWDIRLRIATETAEALAYLHSAASVPIIHRDVKPMNILLDDNFVAKVADFGASRLVPMDQIELATIVQGTLGYLDPEYLQTNQLTDKSDVYSFGVVLVELLTGKKALSFDRPEEERNLAMYFLFSLKQGRLFQVLDQRLLVDEVPNEIIQVSRLAERCLRVRGEERPTMKEVAMELSGILATMIQKHPWVQNTINEDEVEHLLKKPTENDECNDTTNVNSSTFDSMNKHPILSIASGR</sequence>
<dbReference type="SUPFAM" id="SSF57196">
    <property type="entry name" value="EGF/Laminin"/>
    <property type="match status" value="1"/>
</dbReference>
<dbReference type="PROSITE" id="PS00107">
    <property type="entry name" value="PROTEIN_KINASE_ATP"/>
    <property type="match status" value="1"/>
</dbReference>
<dbReference type="InterPro" id="IPR025287">
    <property type="entry name" value="WAK_GUB"/>
</dbReference>
<evidence type="ECO:0000256" key="17">
    <source>
        <dbReference type="PROSITE-ProRule" id="PRU10141"/>
    </source>
</evidence>
<evidence type="ECO:0000256" key="3">
    <source>
        <dbReference type="ARBA" id="ARBA00022536"/>
    </source>
</evidence>
<dbReference type="InterPro" id="IPR000152">
    <property type="entry name" value="EGF-type_Asp/Asn_hydroxyl_site"/>
</dbReference>
<keyword evidence="23" id="KW-1185">Reference proteome</keyword>
<accession>A0A2U1MB73</accession>
<keyword evidence="5 18" id="KW-0812">Transmembrane</keyword>
<keyword evidence="8 22" id="KW-0418">Kinase</keyword>
<comment type="catalytic activity">
    <reaction evidence="15">
        <text>L-threonyl-[protein] + ATP = O-phospho-L-threonyl-[protein] + ADP + H(+)</text>
        <dbReference type="Rhea" id="RHEA:46608"/>
        <dbReference type="Rhea" id="RHEA-COMP:11060"/>
        <dbReference type="Rhea" id="RHEA-COMP:11605"/>
        <dbReference type="ChEBI" id="CHEBI:15378"/>
        <dbReference type="ChEBI" id="CHEBI:30013"/>
        <dbReference type="ChEBI" id="CHEBI:30616"/>
        <dbReference type="ChEBI" id="CHEBI:61977"/>
        <dbReference type="ChEBI" id="CHEBI:456216"/>
    </reaction>
</comment>
<dbReference type="AlphaFoldDB" id="A0A2U1MB73"/>
<dbReference type="GO" id="GO:0030247">
    <property type="term" value="F:polysaccharide binding"/>
    <property type="evidence" value="ECO:0007669"/>
    <property type="project" value="InterPro"/>
</dbReference>
<evidence type="ECO:0000256" key="1">
    <source>
        <dbReference type="ARBA" id="ARBA00004479"/>
    </source>
</evidence>
<evidence type="ECO:0000256" key="2">
    <source>
        <dbReference type="ARBA" id="ARBA00022527"/>
    </source>
</evidence>
<evidence type="ECO:0000259" key="20">
    <source>
        <dbReference type="PROSITE" id="PS50011"/>
    </source>
</evidence>
<protein>
    <submittedName>
        <fullName evidence="22">Serine/threonine-protein kinase, active site protein</fullName>
    </submittedName>
</protein>
<evidence type="ECO:0000256" key="6">
    <source>
        <dbReference type="ARBA" id="ARBA00022729"/>
    </source>
</evidence>
<dbReference type="InterPro" id="IPR011009">
    <property type="entry name" value="Kinase-like_dom_sf"/>
</dbReference>
<dbReference type="PROSITE" id="PS50026">
    <property type="entry name" value="EGF_3"/>
    <property type="match status" value="1"/>
</dbReference>
<keyword evidence="4" id="KW-0808">Transferase</keyword>
<dbReference type="InterPro" id="IPR049883">
    <property type="entry name" value="NOTCH1_EGF-like"/>
</dbReference>
<dbReference type="Proteomes" id="UP000245207">
    <property type="component" value="Unassembled WGS sequence"/>
</dbReference>
<evidence type="ECO:0000256" key="7">
    <source>
        <dbReference type="ARBA" id="ARBA00022741"/>
    </source>
</evidence>
<evidence type="ECO:0000256" key="11">
    <source>
        <dbReference type="ARBA" id="ARBA00023136"/>
    </source>
</evidence>
<evidence type="ECO:0000313" key="22">
    <source>
        <dbReference type="EMBL" id="PWA58505.1"/>
    </source>
</evidence>
<evidence type="ECO:0000256" key="16">
    <source>
        <dbReference type="PROSITE-ProRule" id="PRU00076"/>
    </source>
</evidence>
<feature type="transmembrane region" description="Helical" evidence="18">
    <location>
        <begin position="333"/>
        <end position="355"/>
    </location>
</feature>
<evidence type="ECO:0000256" key="14">
    <source>
        <dbReference type="ARBA" id="ARBA00047558"/>
    </source>
</evidence>
<dbReference type="Gene3D" id="1.10.510.10">
    <property type="entry name" value="Transferase(Phosphotransferase) domain 1"/>
    <property type="match status" value="1"/>
</dbReference>
<evidence type="ECO:0000256" key="5">
    <source>
        <dbReference type="ARBA" id="ARBA00022692"/>
    </source>
</evidence>
<dbReference type="GO" id="GO:0004674">
    <property type="term" value="F:protein serine/threonine kinase activity"/>
    <property type="evidence" value="ECO:0007669"/>
    <property type="project" value="UniProtKB-KW"/>
</dbReference>
<dbReference type="InterPro" id="IPR000742">
    <property type="entry name" value="EGF"/>
</dbReference>
<name>A0A2U1MB73_ARTAN</name>
<dbReference type="GO" id="GO:0007166">
    <property type="term" value="P:cell surface receptor signaling pathway"/>
    <property type="evidence" value="ECO:0007669"/>
    <property type="project" value="InterPro"/>
</dbReference>
<keyword evidence="11 18" id="KW-0472">Membrane</keyword>
<dbReference type="PROSITE" id="PS00010">
    <property type="entry name" value="ASX_HYDROXYL"/>
    <property type="match status" value="1"/>
</dbReference>
<dbReference type="Pfam" id="PF13947">
    <property type="entry name" value="GUB_WAK_bind"/>
    <property type="match status" value="1"/>
</dbReference>
<evidence type="ECO:0000256" key="4">
    <source>
        <dbReference type="ARBA" id="ARBA00022679"/>
    </source>
</evidence>
<dbReference type="PANTHER" id="PTHR27005">
    <property type="entry name" value="WALL-ASSOCIATED RECEPTOR KINASE-LIKE 21"/>
    <property type="match status" value="1"/>
</dbReference>
<comment type="caution">
    <text evidence="16">Lacks conserved residue(s) required for the propagation of feature annotation.</text>
</comment>